<dbReference type="AlphaFoldDB" id="A0A699KAL2"/>
<dbReference type="EMBL" id="BKCJ010486043">
    <property type="protein sequence ID" value="GFA77781.1"/>
    <property type="molecule type" value="Genomic_DNA"/>
</dbReference>
<keyword evidence="1" id="KW-0732">Signal</keyword>
<gene>
    <name evidence="2" type="ORF">Tci_649753</name>
</gene>
<comment type="caution">
    <text evidence="2">The sequence shown here is derived from an EMBL/GenBank/DDBJ whole genome shotgun (WGS) entry which is preliminary data.</text>
</comment>
<organism evidence="2">
    <name type="scientific">Tanacetum cinerariifolium</name>
    <name type="common">Dalmatian daisy</name>
    <name type="synonym">Chrysanthemum cinerariifolium</name>
    <dbReference type="NCBI Taxonomy" id="118510"/>
    <lineage>
        <taxon>Eukaryota</taxon>
        <taxon>Viridiplantae</taxon>
        <taxon>Streptophyta</taxon>
        <taxon>Embryophyta</taxon>
        <taxon>Tracheophyta</taxon>
        <taxon>Spermatophyta</taxon>
        <taxon>Magnoliopsida</taxon>
        <taxon>eudicotyledons</taxon>
        <taxon>Gunneridae</taxon>
        <taxon>Pentapetalae</taxon>
        <taxon>asterids</taxon>
        <taxon>campanulids</taxon>
        <taxon>Asterales</taxon>
        <taxon>Asteraceae</taxon>
        <taxon>Asteroideae</taxon>
        <taxon>Anthemideae</taxon>
        <taxon>Anthemidinae</taxon>
        <taxon>Tanacetum</taxon>
    </lineage>
</organism>
<proteinExistence type="predicted"/>
<name>A0A699KAL2_TANCI</name>
<accession>A0A699KAL2</accession>
<reference evidence="2" key="1">
    <citation type="journal article" date="2019" name="Sci. Rep.">
        <title>Draft genome of Tanacetum cinerariifolium, the natural source of mosquito coil.</title>
        <authorList>
            <person name="Yamashiro T."/>
            <person name="Shiraishi A."/>
            <person name="Satake H."/>
            <person name="Nakayama K."/>
        </authorList>
    </citation>
    <scope>NUCLEOTIDE SEQUENCE</scope>
</reference>
<evidence type="ECO:0000256" key="1">
    <source>
        <dbReference type="SAM" id="SignalP"/>
    </source>
</evidence>
<sequence length="80" mass="8742">MAWALAAFHTMVMIFADKQPEFTCEPPGFMECDVCSGEPGSWRWEGGDGVVSTVAEWGLICGEKYKVGLVQALFFAGCMI</sequence>
<feature type="chain" id="PRO_5025489407" evidence="1">
    <location>
        <begin position="17"/>
        <end position="80"/>
    </location>
</feature>
<protein>
    <submittedName>
        <fullName evidence="2">Organic cation/carnitine transporter 4</fullName>
    </submittedName>
</protein>
<feature type="non-terminal residue" evidence="2">
    <location>
        <position position="80"/>
    </location>
</feature>
<evidence type="ECO:0000313" key="2">
    <source>
        <dbReference type="EMBL" id="GFA77781.1"/>
    </source>
</evidence>
<feature type="signal peptide" evidence="1">
    <location>
        <begin position="1"/>
        <end position="16"/>
    </location>
</feature>